<evidence type="ECO:0000256" key="1">
    <source>
        <dbReference type="ARBA" id="ARBA00006484"/>
    </source>
</evidence>
<dbReference type="PROSITE" id="PS00061">
    <property type="entry name" value="ADH_SHORT"/>
    <property type="match status" value="1"/>
</dbReference>
<dbReference type="InterPro" id="IPR036291">
    <property type="entry name" value="NAD(P)-bd_dom_sf"/>
</dbReference>
<feature type="domain" description="Ketoreductase" evidence="2">
    <location>
        <begin position="26"/>
        <end position="197"/>
    </location>
</feature>
<evidence type="ECO:0000259" key="2">
    <source>
        <dbReference type="SMART" id="SM00822"/>
    </source>
</evidence>
<proteinExistence type="inferred from homology"/>
<comment type="similarity">
    <text evidence="1">Belongs to the short-chain dehydrogenases/reductases (SDR) family.</text>
</comment>
<name>A0ABY8U0I9_TETOB</name>
<dbReference type="InterPro" id="IPR057326">
    <property type="entry name" value="KR_dom"/>
</dbReference>
<dbReference type="SMART" id="SM00822">
    <property type="entry name" value="PKS_KR"/>
    <property type="match status" value="1"/>
</dbReference>
<protein>
    <recommendedName>
        <fullName evidence="2">Ketoreductase domain-containing protein</fullName>
    </recommendedName>
</protein>
<dbReference type="CDD" id="cd05233">
    <property type="entry name" value="SDR_c"/>
    <property type="match status" value="1"/>
</dbReference>
<dbReference type="InterPro" id="IPR020904">
    <property type="entry name" value="Sc_DH/Rdtase_CS"/>
</dbReference>
<gene>
    <name evidence="3" type="ORF">OEZ85_001675</name>
</gene>
<evidence type="ECO:0000313" key="4">
    <source>
        <dbReference type="Proteomes" id="UP001244341"/>
    </source>
</evidence>
<dbReference type="PRINTS" id="PR00081">
    <property type="entry name" value="GDHRDH"/>
</dbReference>
<keyword evidence="4" id="KW-1185">Reference proteome</keyword>
<dbReference type="EMBL" id="CP126213">
    <property type="protein sequence ID" value="WIA14964.1"/>
    <property type="molecule type" value="Genomic_DNA"/>
</dbReference>
<dbReference type="PRINTS" id="PR00080">
    <property type="entry name" value="SDRFAMILY"/>
</dbReference>
<evidence type="ECO:0000313" key="3">
    <source>
        <dbReference type="EMBL" id="WIA14964.1"/>
    </source>
</evidence>
<dbReference type="Pfam" id="PF13561">
    <property type="entry name" value="adh_short_C2"/>
    <property type="match status" value="1"/>
</dbReference>
<dbReference type="PANTHER" id="PTHR42760">
    <property type="entry name" value="SHORT-CHAIN DEHYDROGENASES/REDUCTASES FAMILY MEMBER"/>
    <property type="match status" value="1"/>
</dbReference>
<reference evidence="3 4" key="1">
    <citation type="submission" date="2023-05" db="EMBL/GenBank/DDBJ databases">
        <title>A 100% complete, gapless, phased diploid assembly of the Scenedesmus obliquus UTEX 3031 genome.</title>
        <authorList>
            <person name="Biondi T.C."/>
            <person name="Hanschen E.R."/>
            <person name="Kwon T."/>
            <person name="Eng W."/>
            <person name="Kruse C.P.S."/>
            <person name="Koehler S.I."/>
            <person name="Kunde Y."/>
            <person name="Gleasner C.D."/>
            <person name="You Mak K.T."/>
            <person name="Polle J."/>
            <person name="Hovde B.T."/>
            <person name="Starkenburg S.R."/>
        </authorList>
    </citation>
    <scope>NUCLEOTIDE SEQUENCE [LARGE SCALE GENOMIC DNA]</scope>
    <source>
        <strain evidence="3 4">DOE0152z</strain>
    </source>
</reference>
<accession>A0ABY8U0I9</accession>
<dbReference type="Gene3D" id="3.40.50.720">
    <property type="entry name" value="NAD(P)-binding Rossmann-like Domain"/>
    <property type="match status" value="1"/>
</dbReference>
<sequence length="275" mass="29247">MAVDSRHRTDEEAHAYLDSLFLLKNSVALVTGGAGAVGAAVSLALAKCGADVVVTDLRATPEAKALIGRLQDTGSRAMFLECDVRDRTAVDDVMKEVERKHGHLEVLVANAGILGEMQKPHELSEDNWRNIFATNVDGVFHTVRAAYPLLKQSKHSKVVITSSIAANYGYGAQAAYCASKGALLPLAKSLALAWAPDGINVNVVLPGASNTPFTKKILNTPEKVQYMKERIPLGRLAEPEDIAGPIVFFSSRAADYCTGTSLVVDGGGTSRAMAQ</sequence>
<dbReference type="SUPFAM" id="SSF51735">
    <property type="entry name" value="NAD(P)-binding Rossmann-fold domains"/>
    <property type="match status" value="1"/>
</dbReference>
<organism evidence="3 4">
    <name type="scientific">Tetradesmus obliquus</name>
    <name type="common">Green alga</name>
    <name type="synonym">Acutodesmus obliquus</name>
    <dbReference type="NCBI Taxonomy" id="3088"/>
    <lineage>
        <taxon>Eukaryota</taxon>
        <taxon>Viridiplantae</taxon>
        <taxon>Chlorophyta</taxon>
        <taxon>core chlorophytes</taxon>
        <taxon>Chlorophyceae</taxon>
        <taxon>CS clade</taxon>
        <taxon>Sphaeropleales</taxon>
        <taxon>Scenedesmaceae</taxon>
        <taxon>Tetradesmus</taxon>
    </lineage>
</organism>
<dbReference type="Proteomes" id="UP001244341">
    <property type="component" value="Chromosome 6b"/>
</dbReference>
<dbReference type="InterPro" id="IPR002347">
    <property type="entry name" value="SDR_fam"/>
</dbReference>